<evidence type="ECO:0000256" key="1">
    <source>
        <dbReference type="SAM" id="MobiDB-lite"/>
    </source>
</evidence>
<dbReference type="EMBL" id="CP012670">
    <property type="protein sequence ID" value="AUX22490.1"/>
    <property type="molecule type" value="Genomic_DNA"/>
</dbReference>
<feature type="signal peptide" evidence="2">
    <location>
        <begin position="1"/>
        <end position="28"/>
    </location>
</feature>
<evidence type="ECO:0000313" key="3">
    <source>
        <dbReference type="EMBL" id="AUX22490.1"/>
    </source>
</evidence>
<dbReference type="Proteomes" id="UP000295781">
    <property type="component" value="Chromosome"/>
</dbReference>
<feature type="chain" id="PRO_5020970547" description="DUF3291 domain-containing protein" evidence="2">
    <location>
        <begin position="29"/>
        <end position="208"/>
    </location>
</feature>
<dbReference type="AlphaFoldDB" id="A0A4P2Q038"/>
<evidence type="ECO:0008006" key="5">
    <source>
        <dbReference type="Google" id="ProtNLM"/>
    </source>
</evidence>
<protein>
    <recommendedName>
        <fullName evidence="5">DUF3291 domain-containing protein</fullName>
    </recommendedName>
</protein>
<reference evidence="3 4" key="1">
    <citation type="submission" date="2015-09" db="EMBL/GenBank/DDBJ databases">
        <title>Sorangium comparison.</title>
        <authorList>
            <person name="Zaburannyi N."/>
            <person name="Bunk B."/>
            <person name="Overmann J."/>
            <person name="Mueller R."/>
        </authorList>
    </citation>
    <scope>NUCLEOTIDE SEQUENCE [LARGE SCALE GENOMIC DNA]</scope>
    <source>
        <strain evidence="3 4">So ceGT47</strain>
    </source>
</reference>
<proteinExistence type="predicted"/>
<keyword evidence="2" id="KW-0732">Signal</keyword>
<gene>
    <name evidence="3" type="ORF">SOCEGT47_029930</name>
</gene>
<evidence type="ECO:0000256" key="2">
    <source>
        <dbReference type="SAM" id="SignalP"/>
    </source>
</evidence>
<feature type="compositionally biased region" description="Gly residues" evidence="1">
    <location>
        <begin position="44"/>
        <end position="55"/>
    </location>
</feature>
<name>A0A4P2Q038_SORCE</name>
<dbReference type="InterPro" id="IPR011008">
    <property type="entry name" value="Dimeric_a/b-barrel"/>
</dbReference>
<dbReference type="SUPFAM" id="SSF54909">
    <property type="entry name" value="Dimeric alpha+beta barrel"/>
    <property type="match status" value="1"/>
</dbReference>
<sequence>MKKGSLYMMHRASLQRFMVGLGIVAAMAGAGCADDGERSASGAADGGAGGGGGAPQGSPFDGCSKGELEPDRQGDTFLRGPGVDPETGALPPGNYLISTTYLALKPEMTQRAMELGGPIMQSLFTMKGLVGAATLQSPSCAALRTLSVWESEEDMFAFVGSPAHASAMGHITSISRGSSNVISWEASEAQATWEEAARRLASETGGDI</sequence>
<feature type="region of interest" description="Disordered" evidence="1">
    <location>
        <begin position="35"/>
        <end position="91"/>
    </location>
</feature>
<dbReference type="PROSITE" id="PS51257">
    <property type="entry name" value="PROKAR_LIPOPROTEIN"/>
    <property type="match status" value="1"/>
</dbReference>
<feature type="compositionally biased region" description="Basic and acidic residues" evidence="1">
    <location>
        <begin position="64"/>
        <end position="74"/>
    </location>
</feature>
<organism evidence="3 4">
    <name type="scientific">Sorangium cellulosum</name>
    <name type="common">Polyangium cellulosum</name>
    <dbReference type="NCBI Taxonomy" id="56"/>
    <lineage>
        <taxon>Bacteria</taxon>
        <taxon>Pseudomonadati</taxon>
        <taxon>Myxococcota</taxon>
        <taxon>Polyangia</taxon>
        <taxon>Polyangiales</taxon>
        <taxon>Polyangiaceae</taxon>
        <taxon>Sorangium</taxon>
    </lineage>
</organism>
<evidence type="ECO:0000313" key="4">
    <source>
        <dbReference type="Proteomes" id="UP000295781"/>
    </source>
</evidence>
<accession>A0A4P2Q038</accession>